<dbReference type="Pfam" id="PF02517">
    <property type="entry name" value="Rce1-like"/>
    <property type="match status" value="1"/>
</dbReference>
<evidence type="ECO:0000313" key="3">
    <source>
        <dbReference type="EMBL" id="TPG45256.1"/>
    </source>
</evidence>
<dbReference type="Proteomes" id="UP000319700">
    <property type="component" value="Unassembled WGS sequence"/>
</dbReference>
<organism evidence="3 4">
    <name type="scientific">Flavobacterium pectinovorum</name>
    <dbReference type="NCBI Taxonomy" id="29533"/>
    <lineage>
        <taxon>Bacteria</taxon>
        <taxon>Pseudomonadati</taxon>
        <taxon>Bacteroidota</taxon>
        <taxon>Flavobacteriia</taxon>
        <taxon>Flavobacteriales</taxon>
        <taxon>Flavobacteriaceae</taxon>
        <taxon>Flavobacterium</taxon>
    </lineage>
</organism>
<keyword evidence="3" id="KW-0645">Protease</keyword>
<evidence type="ECO:0000259" key="2">
    <source>
        <dbReference type="Pfam" id="PF02517"/>
    </source>
</evidence>
<dbReference type="PANTHER" id="PTHR36435:SF1">
    <property type="entry name" value="CAAX AMINO TERMINAL PROTEASE FAMILY PROTEIN"/>
    <property type="match status" value="1"/>
</dbReference>
<feature type="transmembrane region" description="Helical" evidence="1">
    <location>
        <begin position="57"/>
        <end position="76"/>
    </location>
</feature>
<accession>A0A502F7A8</accession>
<proteinExistence type="predicted"/>
<keyword evidence="3" id="KW-0482">Metalloprotease</keyword>
<evidence type="ECO:0000313" key="4">
    <source>
        <dbReference type="Proteomes" id="UP000319700"/>
    </source>
</evidence>
<protein>
    <submittedName>
        <fullName evidence="3">CPBP family intramembrane metalloprotease</fullName>
    </submittedName>
</protein>
<keyword evidence="1" id="KW-1133">Transmembrane helix</keyword>
<dbReference type="GO" id="GO:0004175">
    <property type="term" value="F:endopeptidase activity"/>
    <property type="evidence" value="ECO:0007669"/>
    <property type="project" value="UniProtKB-ARBA"/>
</dbReference>
<reference evidence="3 4" key="1">
    <citation type="journal article" date="2019" name="Environ. Microbiol.">
        <title>Species interactions and distinct microbial communities in high Arctic permafrost affected cryosols are associated with the CH4 and CO2 gas fluxes.</title>
        <authorList>
            <person name="Altshuler I."/>
            <person name="Hamel J."/>
            <person name="Turney S."/>
            <person name="Magnuson E."/>
            <person name="Levesque R."/>
            <person name="Greer C."/>
            <person name="Whyte L.G."/>
        </authorList>
    </citation>
    <scope>NUCLEOTIDE SEQUENCE [LARGE SCALE GENOMIC DNA]</scope>
    <source>
        <strain evidence="3 4">42</strain>
    </source>
</reference>
<dbReference type="RefSeq" id="WP_140502865.1">
    <property type="nucleotide sequence ID" value="NZ_RCZH01000001.1"/>
</dbReference>
<keyword evidence="3" id="KW-0378">Hydrolase</keyword>
<evidence type="ECO:0000256" key="1">
    <source>
        <dbReference type="SAM" id="Phobius"/>
    </source>
</evidence>
<feature type="transmembrane region" description="Helical" evidence="1">
    <location>
        <begin position="131"/>
        <end position="154"/>
    </location>
</feature>
<name>A0A502F7A8_9FLAO</name>
<gene>
    <name evidence="3" type="ORF">EAH81_01240</name>
</gene>
<dbReference type="EMBL" id="RCZH01000001">
    <property type="protein sequence ID" value="TPG45256.1"/>
    <property type="molecule type" value="Genomic_DNA"/>
</dbReference>
<sequence>MISKIKNIALSLREWELILLVIVLNFLNNYIFSVVSTFFNISLNKGFNNNYTFNEKIVLFLIVAPLIETLLFQCIVIEMAKSLKIKTIYCCILSAFLFALSHIYNIFYFTYAFMGGLMFAFLYTRGKNQKYAILLPLITHIIYNSIVFIIKTYFS</sequence>
<dbReference type="PANTHER" id="PTHR36435">
    <property type="entry name" value="SLR1288 PROTEIN"/>
    <property type="match status" value="1"/>
</dbReference>
<keyword evidence="4" id="KW-1185">Reference proteome</keyword>
<dbReference type="GO" id="GO:0006508">
    <property type="term" value="P:proteolysis"/>
    <property type="evidence" value="ECO:0007669"/>
    <property type="project" value="UniProtKB-KW"/>
</dbReference>
<dbReference type="AlphaFoldDB" id="A0A502F7A8"/>
<dbReference type="OrthoDB" id="1357042at2"/>
<keyword evidence="1" id="KW-0472">Membrane</keyword>
<feature type="domain" description="CAAX prenyl protease 2/Lysostaphin resistance protein A-like" evidence="2">
    <location>
        <begin position="57"/>
        <end position="145"/>
    </location>
</feature>
<keyword evidence="1" id="KW-0812">Transmembrane</keyword>
<dbReference type="GO" id="GO:0080120">
    <property type="term" value="P:CAAX-box protein maturation"/>
    <property type="evidence" value="ECO:0007669"/>
    <property type="project" value="UniProtKB-ARBA"/>
</dbReference>
<comment type="caution">
    <text evidence="3">The sequence shown here is derived from an EMBL/GenBank/DDBJ whole genome shotgun (WGS) entry which is preliminary data.</text>
</comment>
<dbReference type="GO" id="GO:0008237">
    <property type="term" value="F:metallopeptidase activity"/>
    <property type="evidence" value="ECO:0007669"/>
    <property type="project" value="UniProtKB-KW"/>
</dbReference>
<feature type="transmembrane region" description="Helical" evidence="1">
    <location>
        <begin position="15"/>
        <end position="37"/>
    </location>
</feature>
<dbReference type="InterPro" id="IPR052710">
    <property type="entry name" value="CAAX_protease"/>
</dbReference>
<dbReference type="InterPro" id="IPR003675">
    <property type="entry name" value="Rce1/LyrA-like_dom"/>
</dbReference>